<proteinExistence type="predicted"/>
<dbReference type="OrthoDB" id="9766361at2"/>
<dbReference type="PRINTS" id="PR00834">
    <property type="entry name" value="PROTEASES2C"/>
</dbReference>
<sequence length="259" mass="26915">MKPSRLAAVLIAVGLTIGLTGCNTFRQSIDEINYVAEAAPAFSVVNVARPDAALASDAVVAQAGHSVVRVNSLAHSCNKVMSGSGFVTAPGRVMTSAHVVAGGDRVSVSLDGRELTAMVVMFDPLSDISILDVPGLQAPPLDFSQDTAPTGTDAVVLGYPSGGPFVAYPARVREVVEIKVSDLYRVLAFSREVYAIRGRVGHGDSGGPLIDRDGRVLGMTFGAAVHDPEIGFVLTAKLIYPHAVDSTAMEPVSTGPCIN</sequence>
<accession>A0A1X0JJT4</accession>
<dbReference type="SUPFAM" id="SSF50494">
    <property type="entry name" value="Trypsin-like serine proteases"/>
    <property type="match status" value="1"/>
</dbReference>
<dbReference type="Gene3D" id="2.40.10.10">
    <property type="entry name" value="Trypsin-like serine proteases"/>
    <property type="match status" value="2"/>
</dbReference>
<comment type="caution">
    <text evidence="1">The sequence shown here is derived from an EMBL/GenBank/DDBJ whole genome shotgun (WGS) entry which is preliminary data.</text>
</comment>
<keyword evidence="1" id="KW-0378">Hydrolase</keyword>
<dbReference type="AlphaFoldDB" id="A0A1X0JJT4"/>
<dbReference type="PROSITE" id="PS51257">
    <property type="entry name" value="PROKAR_LIPOPROTEIN"/>
    <property type="match status" value="1"/>
</dbReference>
<organism evidence="1 2">
    <name type="scientific">Mycolicibacterium tusciae</name>
    <dbReference type="NCBI Taxonomy" id="75922"/>
    <lineage>
        <taxon>Bacteria</taxon>
        <taxon>Bacillati</taxon>
        <taxon>Actinomycetota</taxon>
        <taxon>Actinomycetes</taxon>
        <taxon>Mycobacteriales</taxon>
        <taxon>Mycobacteriaceae</taxon>
        <taxon>Mycolicibacterium</taxon>
    </lineage>
</organism>
<evidence type="ECO:0000313" key="2">
    <source>
        <dbReference type="Proteomes" id="UP000192411"/>
    </source>
</evidence>
<dbReference type="InterPro" id="IPR009003">
    <property type="entry name" value="Peptidase_S1_PA"/>
</dbReference>
<dbReference type="EMBL" id="MVIM01000012">
    <property type="protein sequence ID" value="ORB63092.1"/>
    <property type="molecule type" value="Genomic_DNA"/>
</dbReference>
<evidence type="ECO:0000313" key="1">
    <source>
        <dbReference type="EMBL" id="ORB63092.1"/>
    </source>
</evidence>
<dbReference type="GO" id="GO:0004252">
    <property type="term" value="F:serine-type endopeptidase activity"/>
    <property type="evidence" value="ECO:0007669"/>
    <property type="project" value="InterPro"/>
</dbReference>
<dbReference type="STRING" id="75922.BST47_20395"/>
<gene>
    <name evidence="1" type="ORF">BST47_20395</name>
</gene>
<dbReference type="Proteomes" id="UP000192411">
    <property type="component" value="Unassembled WGS sequence"/>
</dbReference>
<dbReference type="InterPro" id="IPR047680">
    <property type="entry name" value="MarP-like"/>
</dbReference>
<protein>
    <submittedName>
        <fullName evidence="1">Serine protease</fullName>
    </submittedName>
</protein>
<keyword evidence="2" id="KW-1185">Reference proteome</keyword>
<name>A0A1X0JJT4_9MYCO</name>
<dbReference type="NCBIfam" id="NF033740">
    <property type="entry name" value="MarP_fam_protase"/>
    <property type="match status" value="1"/>
</dbReference>
<keyword evidence="1" id="KW-0645">Protease</keyword>
<dbReference type="PANTHER" id="PTHR43019:SF23">
    <property type="entry name" value="PROTEASE DO-LIKE 5, CHLOROPLASTIC"/>
    <property type="match status" value="1"/>
</dbReference>
<dbReference type="GO" id="GO:0006508">
    <property type="term" value="P:proteolysis"/>
    <property type="evidence" value="ECO:0007669"/>
    <property type="project" value="UniProtKB-KW"/>
</dbReference>
<dbReference type="Pfam" id="PF13365">
    <property type="entry name" value="Trypsin_2"/>
    <property type="match status" value="1"/>
</dbReference>
<dbReference type="InterPro" id="IPR001940">
    <property type="entry name" value="Peptidase_S1C"/>
</dbReference>
<reference evidence="1 2" key="1">
    <citation type="submission" date="2017-02" db="EMBL/GenBank/DDBJ databases">
        <title>The new phylogeny of genus Mycobacterium.</title>
        <authorList>
            <person name="Tortoli E."/>
            <person name="Trovato A."/>
            <person name="Cirillo D.M."/>
        </authorList>
    </citation>
    <scope>NUCLEOTIDE SEQUENCE [LARGE SCALE GENOMIC DNA]</scope>
    <source>
        <strain evidence="1 2">DSM 44338</strain>
    </source>
</reference>
<dbReference type="InterPro" id="IPR043504">
    <property type="entry name" value="Peptidase_S1_PA_chymotrypsin"/>
</dbReference>
<dbReference type="RefSeq" id="WP_107529034.1">
    <property type="nucleotide sequence ID" value="NZ_MVIM01000012.1"/>
</dbReference>
<dbReference type="PANTHER" id="PTHR43019">
    <property type="entry name" value="SERINE ENDOPROTEASE DEGS"/>
    <property type="match status" value="1"/>
</dbReference>